<protein>
    <submittedName>
        <fullName evidence="2">Uncharacterized protein</fullName>
    </submittedName>
</protein>
<sequence>QQTRGKGSGRPLKKPGWSRGCEPARQAPCARAPAGRMEEGRRGGEVPGSRAAVRPVADPTPARARDPPSPGASRAFR</sequence>
<name>A0ABQ9W326_SAGOE</name>
<feature type="region of interest" description="Disordered" evidence="1">
    <location>
        <begin position="1"/>
        <end position="77"/>
    </location>
</feature>
<evidence type="ECO:0000313" key="2">
    <source>
        <dbReference type="EMBL" id="KAK2116043.1"/>
    </source>
</evidence>
<keyword evidence="3" id="KW-1185">Reference proteome</keyword>
<feature type="compositionally biased region" description="Low complexity" evidence="1">
    <location>
        <begin position="47"/>
        <end position="62"/>
    </location>
</feature>
<feature type="non-terminal residue" evidence="2">
    <location>
        <position position="1"/>
    </location>
</feature>
<reference evidence="2 3" key="1">
    <citation type="submission" date="2023-05" db="EMBL/GenBank/DDBJ databases">
        <title>B98-5 Cell Line De Novo Hybrid Assembly: An Optical Mapping Approach.</title>
        <authorList>
            <person name="Kananen K."/>
            <person name="Auerbach J.A."/>
            <person name="Kautto E."/>
            <person name="Blachly J.S."/>
        </authorList>
    </citation>
    <scope>NUCLEOTIDE SEQUENCE [LARGE SCALE GENOMIC DNA]</scope>
    <source>
        <strain evidence="2">B95-8</strain>
        <tissue evidence="2">Cell line</tissue>
    </source>
</reference>
<dbReference type="Proteomes" id="UP001266305">
    <property type="component" value="Unassembled WGS sequence"/>
</dbReference>
<gene>
    <name evidence="2" type="ORF">P7K49_006669</name>
</gene>
<evidence type="ECO:0000313" key="3">
    <source>
        <dbReference type="Proteomes" id="UP001266305"/>
    </source>
</evidence>
<comment type="caution">
    <text evidence="2">The sequence shown here is derived from an EMBL/GenBank/DDBJ whole genome shotgun (WGS) entry which is preliminary data.</text>
</comment>
<accession>A0ABQ9W326</accession>
<dbReference type="EMBL" id="JASSZA010000003">
    <property type="protein sequence ID" value="KAK2116043.1"/>
    <property type="molecule type" value="Genomic_DNA"/>
</dbReference>
<feature type="non-terminal residue" evidence="2">
    <location>
        <position position="77"/>
    </location>
</feature>
<evidence type="ECO:0000256" key="1">
    <source>
        <dbReference type="SAM" id="MobiDB-lite"/>
    </source>
</evidence>
<feature type="compositionally biased region" description="Low complexity" evidence="1">
    <location>
        <begin position="23"/>
        <end position="35"/>
    </location>
</feature>
<proteinExistence type="predicted"/>
<organism evidence="2 3">
    <name type="scientific">Saguinus oedipus</name>
    <name type="common">Cotton-top tamarin</name>
    <name type="synonym">Oedipomidas oedipus</name>
    <dbReference type="NCBI Taxonomy" id="9490"/>
    <lineage>
        <taxon>Eukaryota</taxon>
        <taxon>Metazoa</taxon>
        <taxon>Chordata</taxon>
        <taxon>Craniata</taxon>
        <taxon>Vertebrata</taxon>
        <taxon>Euteleostomi</taxon>
        <taxon>Mammalia</taxon>
        <taxon>Eutheria</taxon>
        <taxon>Euarchontoglires</taxon>
        <taxon>Primates</taxon>
        <taxon>Haplorrhini</taxon>
        <taxon>Platyrrhini</taxon>
        <taxon>Cebidae</taxon>
        <taxon>Callitrichinae</taxon>
        <taxon>Saguinus</taxon>
    </lineage>
</organism>